<dbReference type="SUPFAM" id="SSF57701">
    <property type="entry name" value="Zn2/Cys6 DNA-binding domain"/>
    <property type="match status" value="1"/>
</dbReference>
<dbReference type="PANTHER" id="PTHR31001:SF56">
    <property type="entry name" value="ZN(2)-C6 FUNGAL-TYPE DOMAIN-CONTAINING PROTEIN"/>
    <property type="match status" value="1"/>
</dbReference>
<evidence type="ECO:0000256" key="4">
    <source>
        <dbReference type="SAM" id="Coils"/>
    </source>
</evidence>
<dbReference type="PROSITE" id="PS50048">
    <property type="entry name" value="ZN2_CY6_FUNGAL_2"/>
    <property type="match status" value="1"/>
</dbReference>
<organism evidence="6 7">
    <name type="scientific">Athelia psychrophila</name>
    <dbReference type="NCBI Taxonomy" id="1759441"/>
    <lineage>
        <taxon>Eukaryota</taxon>
        <taxon>Fungi</taxon>
        <taxon>Dikarya</taxon>
        <taxon>Basidiomycota</taxon>
        <taxon>Agaricomycotina</taxon>
        <taxon>Agaricomycetes</taxon>
        <taxon>Agaricomycetidae</taxon>
        <taxon>Atheliales</taxon>
        <taxon>Atheliaceae</taxon>
        <taxon>Athelia</taxon>
    </lineage>
</organism>
<accession>A0A166WAR8</accession>
<protein>
    <recommendedName>
        <fullName evidence="5">Zn(2)-C6 fungal-type domain-containing protein</fullName>
    </recommendedName>
</protein>
<keyword evidence="7" id="KW-1185">Reference proteome</keyword>
<keyword evidence="2" id="KW-0479">Metal-binding</keyword>
<evidence type="ECO:0000256" key="2">
    <source>
        <dbReference type="ARBA" id="ARBA00022723"/>
    </source>
</evidence>
<dbReference type="InterPro" id="IPR050613">
    <property type="entry name" value="Sec_Metabolite_Reg"/>
</dbReference>
<evidence type="ECO:0000313" key="6">
    <source>
        <dbReference type="EMBL" id="KZP33563.1"/>
    </source>
</evidence>
<reference evidence="6 7" key="1">
    <citation type="journal article" date="2016" name="Mol. Biol. Evol.">
        <title>Comparative Genomics of Early-Diverging Mushroom-Forming Fungi Provides Insights into the Origins of Lignocellulose Decay Capabilities.</title>
        <authorList>
            <person name="Nagy L.G."/>
            <person name="Riley R."/>
            <person name="Tritt A."/>
            <person name="Adam C."/>
            <person name="Daum C."/>
            <person name="Floudas D."/>
            <person name="Sun H."/>
            <person name="Yadav J.S."/>
            <person name="Pangilinan J."/>
            <person name="Larsson K.H."/>
            <person name="Matsuura K."/>
            <person name="Barry K."/>
            <person name="Labutti K."/>
            <person name="Kuo R."/>
            <person name="Ohm R.A."/>
            <person name="Bhattacharya S.S."/>
            <person name="Shirouzu T."/>
            <person name="Yoshinaga Y."/>
            <person name="Martin F.M."/>
            <person name="Grigoriev I.V."/>
            <person name="Hibbett D.S."/>
        </authorList>
    </citation>
    <scope>NUCLEOTIDE SEQUENCE [LARGE SCALE GENOMIC DNA]</scope>
    <source>
        <strain evidence="6 7">CBS 109695</strain>
    </source>
</reference>
<feature type="coiled-coil region" evidence="4">
    <location>
        <begin position="56"/>
        <end position="90"/>
    </location>
</feature>
<dbReference type="GO" id="GO:0006351">
    <property type="term" value="P:DNA-templated transcription"/>
    <property type="evidence" value="ECO:0007669"/>
    <property type="project" value="InterPro"/>
</dbReference>
<feature type="domain" description="Zn(2)-C6 fungal-type" evidence="5">
    <location>
        <begin position="16"/>
        <end position="45"/>
    </location>
</feature>
<proteinExistence type="predicted"/>
<evidence type="ECO:0000256" key="3">
    <source>
        <dbReference type="ARBA" id="ARBA00023242"/>
    </source>
</evidence>
<dbReference type="InterPro" id="IPR007219">
    <property type="entry name" value="XnlR_reg_dom"/>
</dbReference>
<sequence length="634" mass="71169">MPKANNSTAKHNRKVACAECRRSKLKCDAVFPCQACIRRGCEDICPNGTMAPQKTNQGLADELDRLTDDIEAAKLRVKQLETALRSTEAHLVGDETHPLPSEQVSSDGLAAHETFDDGTGDLTDAIGAISIAGDGKAKYYGETASSEYLQGMVKSNDADPEWNVRDPAVLGMPRAIIKLFNAFPMGLTNCVYDISSFFEYIPSRERALELVDLYYCHVAWMYDPIVRSDLMDTIINPLYDFQGYWFIGIIHPHQLSILFVILATGALWDDHPSATILAHQYHVLSRAALSLSPIAHEVNTFTVQALFTLIRFIHTADTNATEERWLLGGICTRAAQIIGLQNDSADSNFDKDDIQRRRVLFWEFYAYECWTSIVSGRPPSLDIGEVYCRFPTELLPPIKASGLADLGFHGWVWRYAASCMSLTTQYAFSTKKQPYQTLIALDKVLRLFSIPEHLRCPAHASETDRSWSPGPNKSYEQYCTLAIYEGNFLYLHRSYFVQALRAAAPPNNPLLHEFAPSVLAACRSACRLTFVTKGLYHHHPEVTSRRWHFWSSQFSACIVLGTLVVESPSCPVAEEALREMEDAVRIFEQGSRLCRPSWTLVFFFQLHFYSGQGFDILLDAVTNAHGASSRLLSF</sequence>
<dbReference type="EMBL" id="KV417482">
    <property type="protein sequence ID" value="KZP33563.1"/>
    <property type="molecule type" value="Genomic_DNA"/>
</dbReference>
<dbReference type="Pfam" id="PF00172">
    <property type="entry name" value="Zn_clus"/>
    <property type="match status" value="1"/>
</dbReference>
<dbReference type="GO" id="GO:0008270">
    <property type="term" value="F:zinc ion binding"/>
    <property type="evidence" value="ECO:0007669"/>
    <property type="project" value="InterPro"/>
</dbReference>
<dbReference type="PROSITE" id="PS00463">
    <property type="entry name" value="ZN2_CY6_FUNGAL_1"/>
    <property type="match status" value="1"/>
</dbReference>
<dbReference type="Gene3D" id="4.10.240.10">
    <property type="entry name" value="Zn(2)-C6 fungal-type DNA-binding domain"/>
    <property type="match status" value="1"/>
</dbReference>
<keyword evidence="3" id="KW-0539">Nucleus</keyword>
<dbReference type="GO" id="GO:0005634">
    <property type="term" value="C:nucleus"/>
    <property type="evidence" value="ECO:0007669"/>
    <property type="project" value="UniProtKB-SubCell"/>
</dbReference>
<dbReference type="InterPro" id="IPR036864">
    <property type="entry name" value="Zn2-C6_fun-type_DNA-bd_sf"/>
</dbReference>
<evidence type="ECO:0000259" key="5">
    <source>
        <dbReference type="PROSITE" id="PS50048"/>
    </source>
</evidence>
<dbReference type="SMART" id="SM00906">
    <property type="entry name" value="Fungal_trans"/>
    <property type="match status" value="1"/>
</dbReference>
<dbReference type="CDD" id="cd00067">
    <property type="entry name" value="GAL4"/>
    <property type="match status" value="1"/>
</dbReference>
<keyword evidence="4" id="KW-0175">Coiled coil</keyword>
<dbReference type="InterPro" id="IPR001138">
    <property type="entry name" value="Zn2Cys6_DnaBD"/>
</dbReference>
<dbReference type="OrthoDB" id="424974at2759"/>
<dbReference type="GO" id="GO:0000981">
    <property type="term" value="F:DNA-binding transcription factor activity, RNA polymerase II-specific"/>
    <property type="evidence" value="ECO:0007669"/>
    <property type="project" value="InterPro"/>
</dbReference>
<dbReference type="GO" id="GO:0003677">
    <property type="term" value="F:DNA binding"/>
    <property type="evidence" value="ECO:0007669"/>
    <property type="project" value="InterPro"/>
</dbReference>
<dbReference type="PANTHER" id="PTHR31001">
    <property type="entry name" value="UNCHARACTERIZED TRANSCRIPTIONAL REGULATORY PROTEIN"/>
    <property type="match status" value="1"/>
</dbReference>
<dbReference type="AlphaFoldDB" id="A0A166WAR8"/>
<dbReference type="Proteomes" id="UP000076532">
    <property type="component" value="Unassembled WGS sequence"/>
</dbReference>
<dbReference type="STRING" id="436010.A0A166WAR8"/>
<dbReference type="Pfam" id="PF04082">
    <property type="entry name" value="Fungal_trans"/>
    <property type="match status" value="1"/>
</dbReference>
<dbReference type="CDD" id="cd12148">
    <property type="entry name" value="fungal_TF_MHR"/>
    <property type="match status" value="1"/>
</dbReference>
<evidence type="ECO:0000313" key="7">
    <source>
        <dbReference type="Proteomes" id="UP000076532"/>
    </source>
</evidence>
<name>A0A166WAR8_9AGAM</name>
<comment type="subcellular location">
    <subcellularLocation>
        <location evidence="1">Nucleus</location>
    </subcellularLocation>
</comment>
<dbReference type="SMART" id="SM00066">
    <property type="entry name" value="GAL4"/>
    <property type="match status" value="1"/>
</dbReference>
<evidence type="ECO:0000256" key="1">
    <source>
        <dbReference type="ARBA" id="ARBA00004123"/>
    </source>
</evidence>
<gene>
    <name evidence="6" type="ORF">FIBSPDRAFT_810883</name>
</gene>